<evidence type="ECO:0000313" key="3">
    <source>
        <dbReference type="Proteomes" id="UP001500582"/>
    </source>
</evidence>
<reference evidence="3" key="1">
    <citation type="journal article" date="2019" name="Int. J. Syst. Evol. Microbiol.">
        <title>The Global Catalogue of Microorganisms (GCM) 10K type strain sequencing project: providing services to taxonomists for standard genome sequencing and annotation.</title>
        <authorList>
            <consortium name="The Broad Institute Genomics Platform"/>
            <consortium name="The Broad Institute Genome Sequencing Center for Infectious Disease"/>
            <person name="Wu L."/>
            <person name="Ma J."/>
        </authorList>
    </citation>
    <scope>NUCLEOTIDE SEQUENCE [LARGE SCALE GENOMIC DNA]</scope>
    <source>
        <strain evidence="3">JCM 17705</strain>
    </source>
</reference>
<evidence type="ECO:0000259" key="1">
    <source>
        <dbReference type="Pfam" id="PF13649"/>
    </source>
</evidence>
<dbReference type="Pfam" id="PF13649">
    <property type="entry name" value="Methyltransf_25"/>
    <property type="match status" value="1"/>
</dbReference>
<proteinExistence type="predicted"/>
<dbReference type="RefSeq" id="WP_345211642.1">
    <property type="nucleotide sequence ID" value="NZ_BAABFT010000006.1"/>
</dbReference>
<dbReference type="Proteomes" id="UP001500582">
    <property type="component" value="Unassembled WGS sequence"/>
</dbReference>
<dbReference type="EMBL" id="BAABFT010000006">
    <property type="protein sequence ID" value="GAA4325083.1"/>
    <property type="molecule type" value="Genomic_DNA"/>
</dbReference>
<name>A0ABP8GJC7_9SPHI</name>
<comment type="caution">
    <text evidence="2">The sequence shown here is derived from an EMBL/GenBank/DDBJ whole genome shotgun (WGS) entry which is preliminary data.</text>
</comment>
<gene>
    <name evidence="2" type="ORF">GCM10023149_27180</name>
</gene>
<dbReference type="Gene3D" id="3.40.50.150">
    <property type="entry name" value="Vaccinia Virus protein VP39"/>
    <property type="match status" value="1"/>
</dbReference>
<keyword evidence="3" id="KW-1185">Reference proteome</keyword>
<organism evidence="2 3">
    <name type="scientific">Mucilaginibacter gynuensis</name>
    <dbReference type="NCBI Taxonomy" id="1302236"/>
    <lineage>
        <taxon>Bacteria</taxon>
        <taxon>Pseudomonadati</taxon>
        <taxon>Bacteroidota</taxon>
        <taxon>Sphingobacteriia</taxon>
        <taxon>Sphingobacteriales</taxon>
        <taxon>Sphingobacteriaceae</taxon>
        <taxon>Mucilaginibacter</taxon>
    </lineage>
</organism>
<evidence type="ECO:0000313" key="2">
    <source>
        <dbReference type="EMBL" id="GAA4325083.1"/>
    </source>
</evidence>
<protein>
    <recommendedName>
        <fullName evidence="1">Methyltransferase domain-containing protein</fullName>
    </recommendedName>
</protein>
<sequence>MASNYDSSAGFYDWLSRLVYGNAPIKAQQYLLPLIPANAHVLIIGGGTGRIIEDIAVVHPSGLHITYVELSAKMTVLSQKRNAAGNTITFINNAVENVNMPQHFDVVITPFLLDNYTDEKLSPTFKHIDSLLKPGALWLDTDFQLTGKWWQWLLLNSMIVFFKLLKSIDSTKLPDARKLFTDYGYTVVDEKEFYGRFMVTRGYRKKTHKITSN</sequence>
<accession>A0ABP8GJC7</accession>
<dbReference type="InterPro" id="IPR029063">
    <property type="entry name" value="SAM-dependent_MTases_sf"/>
</dbReference>
<feature type="domain" description="Methyltransferase" evidence="1">
    <location>
        <begin position="41"/>
        <end position="135"/>
    </location>
</feature>
<dbReference type="SUPFAM" id="SSF53335">
    <property type="entry name" value="S-adenosyl-L-methionine-dependent methyltransferases"/>
    <property type="match status" value="1"/>
</dbReference>
<dbReference type="InterPro" id="IPR041698">
    <property type="entry name" value="Methyltransf_25"/>
</dbReference>